<dbReference type="SUPFAM" id="SSF109604">
    <property type="entry name" value="HD-domain/PDEase-like"/>
    <property type="match status" value="1"/>
</dbReference>
<dbReference type="PANTHER" id="PTHR36528:SF1">
    <property type="entry name" value="CRISPR SYSTEM SINGLE-STRAND-SPECIFIC DEOXYRIBONUCLEASE CAS10_CSM1 (SUBTYPE III-A)"/>
    <property type="match status" value="1"/>
</dbReference>
<keyword evidence="1" id="KW-0547">Nucleotide-binding</keyword>
<dbReference type="RefSeq" id="WP_017873324.1">
    <property type="nucleotide sequence ID" value="NZ_CP187957.1"/>
</dbReference>
<evidence type="ECO:0000259" key="3">
    <source>
        <dbReference type="PROSITE" id="PS50887"/>
    </source>
</evidence>
<proteinExistence type="predicted"/>
<keyword evidence="2" id="KW-0051">Antiviral defense</keyword>
<dbReference type="CDD" id="cd00077">
    <property type="entry name" value="HDc"/>
    <property type="match status" value="1"/>
</dbReference>
<feature type="domain" description="GGDEF" evidence="3">
    <location>
        <begin position="434"/>
        <end position="592"/>
    </location>
</feature>
<dbReference type="Pfam" id="PF01966">
    <property type="entry name" value="HD"/>
    <property type="match status" value="1"/>
</dbReference>
<dbReference type="AlphaFoldDB" id="A0A7V4WLF7"/>
<evidence type="ECO:0000313" key="5">
    <source>
        <dbReference type="EMBL" id="HGY39377.1"/>
    </source>
</evidence>
<dbReference type="InterPro" id="IPR006674">
    <property type="entry name" value="HD_domain"/>
</dbReference>
<dbReference type="EMBL" id="DTIY01000042">
    <property type="protein sequence ID" value="HGY39377.1"/>
    <property type="molecule type" value="Genomic_DNA"/>
</dbReference>
<dbReference type="Gene3D" id="3.30.70.270">
    <property type="match status" value="1"/>
</dbReference>
<gene>
    <name evidence="5" type="ORF">ENW11_06210</name>
</gene>
<dbReference type="GO" id="GO:0000166">
    <property type="term" value="F:nucleotide binding"/>
    <property type="evidence" value="ECO:0007669"/>
    <property type="project" value="UniProtKB-KW"/>
</dbReference>
<reference evidence="5" key="1">
    <citation type="journal article" date="2020" name="mSystems">
        <title>Genome- and Community-Level Interaction Insights into Carbon Utilization and Element Cycling Functions of Hydrothermarchaeota in Hydrothermal Sediment.</title>
        <authorList>
            <person name="Zhou Z."/>
            <person name="Liu Y."/>
            <person name="Xu W."/>
            <person name="Pan J."/>
            <person name="Luo Z.H."/>
            <person name="Li M."/>
        </authorList>
    </citation>
    <scope>NUCLEOTIDE SEQUENCE [LARGE SCALE GENOMIC DNA]</scope>
    <source>
        <strain evidence="5">SpSt-82</strain>
    </source>
</reference>
<dbReference type="InterPro" id="IPR043128">
    <property type="entry name" value="Rev_trsase/Diguanyl_cyclase"/>
</dbReference>
<name>A0A7V4WLF7_9BACT</name>
<dbReference type="Pfam" id="PF22335">
    <property type="entry name" value="Cas10-Cmr2_palm2"/>
    <property type="match status" value="1"/>
</dbReference>
<protein>
    <submittedName>
        <fullName evidence="5">HD domain-containing protein</fullName>
    </submittedName>
</protein>
<dbReference type="InterPro" id="IPR003607">
    <property type="entry name" value="HD/PDEase_dom"/>
</dbReference>
<dbReference type="SMART" id="SM00471">
    <property type="entry name" value="HDc"/>
    <property type="match status" value="1"/>
</dbReference>
<evidence type="ECO:0000256" key="1">
    <source>
        <dbReference type="ARBA" id="ARBA00022741"/>
    </source>
</evidence>
<dbReference type="PANTHER" id="PTHR36528">
    <property type="entry name" value="CRISPR SYSTEM SINGLE-STRAND-SPECIFIC DEOXYRIBONUCLEASE CAS10/CSM1 (SUBTYPE III-A)"/>
    <property type="match status" value="1"/>
</dbReference>
<dbReference type="GO" id="GO:0051607">
    <property type="term" value="P:defense response to virus"/>
    <property type="evidence" value="ECO:0007669"/>
    <property type="project" value="UniProtKB-KW"/>
</dbReference>
<evidence type="ECO:0000256" key="2">
    <source>
        <dbReference type="ARBA" id="ARBA00023118"/>
    </source>
</evidence>
<dbReference type="PROSITE" id="PS51831">
    <property type="entry name" value="HD"/>
    <property type="match status" value="1"/>
</dbReference>
<sequence>MNDLGRLAERFDQEVVPSLKRAWDVQADTRIPGVSLYDHLVLTAGFAVAMVEELCLRGKTPEEICGLPLSREELRVLARLGGLFHDLGKARVGKTEYRFHVERGMEYAESLLASWRVVEEIRNALLGIIGRHHLSDGPVSALEKVVCLADSMASAGDRPELARAETREEFERVTERTLQLEKELFGEESPLVFLMADVDAVKSYVYETSNLSEIRGGSEILVEVEQEIAEEFRRELARECLIYCGGGNLLAVLPVRQAKNWARKIERLYLERTRLATATVVISPPVGYREVARGLFPHDDASVRKLSGKGIAQDLLFSHFEALVEDRGKRKNFGELVAWLSSDLQRKKQKKLHAPFFETLPVHVRCASCGRRAAEREEFDELICGVCGAKRDWGRKEKRGFVERFAEFLEEQGGVKSRLEPPKDLEELVGGEEGRIALLYADGNNMGDILQQATSPAFYRNFSEALRMATEEALFAAFVQTFGREAFEKEKRILPFEIVALGGDDVVVLVPARASWKLALNFLRNFEGHEGIRRIQETAGERLGKALRLSMSLGLAIADAKYPVSFLLNLAESLLKRAKALARRTQKSTICHLWLRAPVLIEDGGRLLEALYRRADRGCTLTLRPYTLDQAVRLTEVAAELATLPSSQLRDFAEVLEQGVRVSLNFALYQAARMGEGRRETVIRLFRDLGRLPEEGESCFFWVKRNGSWFTGLLDAVELVELGASGMPL</sequence>
<evidence type="ECO:0000259" key="4">
    <source>
        <dbReference type="PROSITE" id="PS51831"/>
    </source>
</evidence>
<comment type="caution">
    <text evidence="5">The sequence shown here is derived from an EMBL/GenBank/DDBJ whole genome shotgun (WGS) entry which is preliminary data.</text>
</comment>
<feature type="domain" description="HD" evidence="4">
    <location>
        <begin position="36"/>
        <end position="155"/>
    </location>
</feature>
<dbReference type="Gene3D" id="1.10.3210.10">
    <property type="entry name" value="Hypothetical protein af1432"/>
    <property type="match status" value="1"/>
</dbReference>
<organism evidence="5">
    <name type="scientific">Candidatus Caldatribacterium saccharofermentans</name>
    <dbReference type="NCBI Taxonomy" id="1454753"/>
    <lineage>
        <taxon>Bacteria</taxon>
        <taxon>Pseudomonadati</taxon>
        <taxon>Atribacterota</taxon>
        <taxon>Atribacteria</taxon>
        <taxon>Atribacterales</taxon>
        <taxon>Candidatus Caldatribacteriaceae</taxon>
        <taxon>Candidatus Caldatribacterium</taxon>
    </lineage>
</organism>
<dbReference type="InterPro" id="IPR000160">
    <property type="entry name" value="GGDEF_dom"/>
</dbReference>
<dbReference type="PROSITE" id="PS50887">
    <property type="entry name" value="GGDEF"/>
    <property type="match status" value="1"/>
</dbReference>
<accession>A0A7V4WLF7</accession>
<dbReference type="InterPro" id="IPR052117">
    <property type="entry name" value="Cas10/Csm1_subtype-III-A"/>
</dbReference>
<dbReference type="InterPro" id="IPR054767">
    <property type="entry name" value="Cas10-Cmr2_palm2"/>
</dbReference>